<accession>A0ABU6N6H3</accession>
<feature type="transmembrane region" description="Helical" evidence="1">
    <location>
        <begin position="90"/>
        <end position="110"/>
    </location>
</feature>
<dbReference type="EMBL" id="JARMDB010000062">
    <property type="protein sequence ID" value="MED1569729.1"/>
    <property type="molecule type" value="Genomic_DNA"/>
</dbReference>
<evidence type="ECO:0008006" key="4">
    <source>
        <dbReference type="Google" id="ProtNLM"/>
    </source>
</evidence>
<proteinExistence type="predicted"/>
<organism evidence="2 3">
    <name type="scientific">Bacillus paramycoides</name>
    <dbReference type="NCBI Taxonomy" id="2026194"/>
    <lineage>
        <taxon>Bacteria</taxon>
        <taxon>Bacillati</taxon>
        <taxon>Bacillota</taxon>
        <taxon>Bacilli</taxon>
        <taxon>Bacillales</taxon>
        <taxon>Bacillaceae</taxon>
        <taxon>Bacillus</taxon>
        <taxon>Bacillus cereus group</taxon>
    </lineage>
</organism>
<feature type="transmembrane region" description="Helical" evidence="1">
    <location>
        <begin position="63"/>
        <end position="84"/>
    </location>
</feature>
<gene>
    <name evidence="2" type="ORF">P4U88_28865</name>
</gene>
<evidence type="ECO:0000256" key="1">
    <source>
        <dbReference type="SAM" id="Phobius"/>
    </source>
</evidence>
<sequence>MDNDMTSYASLMNYIVIVLQLAIFIMVALYFIKKDLLRNIIKKMIKKDIKIEDVGLLNVVRYLLFKGIIIQVTVALLISAFYGYTLVTPMYISFVTTVVLLVFFSFELNYKMDKSTFNKTKRNVFLILSFLVTVGYFSVVLDFFSQLY</sequence>
<protein>
    <recommendedName>
        <fullName evidence="4">DUF4181 domain-containing protein</fullName>
    </recommendedName>
</protein>
<feature type="transmembrane region" description="Helical" evidence="1">
    <location>
        <begin position="12"/>
        <end position="32"/>
    </location>
</feature>
<keyword evidence="1" id="KW-0472">Membrane</keyword>
<name>A0ABU6N6H3_9BACI</name>
<evidence type="ECO:0000313" key="2">
    <source>
        <dbReference type="EMBL" id="MED1569729.1"/>
    </source>
</evidence>
<keyword evidence="1" id="KW-1133">Transmembrane helix</keyword>
<evidence type="ECO:0000313" key="3">
    <source>
        <dbReference type="Proteomes" id="UP001309448"/>
    </source>
</evidence>
<keyword evidence="3" id="KW-1185">Reference proteome</keyword>
<feature type="transmembrane region" description="Helical" evidence="1">
    <location>
        <begin position="122"/>
        <end position="144"/>
    </location>
</feature>
<dbReference type="Proteomes" id="UP001309448">
    <property type="component" value="Unassembled WGS sequence"/>
</dbReference>
<comment type="caution">
    <text evidence="2">The sequence shown here is derived from an EMBL/GenBank/DDBJ whole genome shotgun (WGS) entry which is preliminary data.</text>
</comment>
<reference evidence="2 3" key="1">
    <citation type="submission" date="2023-03" db="EMBL/GenBank/DDBJ databases">
        <title>Bacillus Genome Sequencing.</title>
        <authorList>
            <person name="Dunlap C."/>
        </authorList>
    </citation>
    <scope>NUCLEOTIDE SEQUENCE [LARGE SCALE GENOMIC DNA]</scope>
    <source>
        <strain evidence="2 3">B-615</strain>
    </source>
</reference>
<dbReference type="RefSeq" id="WP_327922191.1">
    <property type="nucleotide sequence ID" value="NZ_JARMDB010000062.1"/>
</dbReference>
<keyword evidence="1" id="KW-0812">Transmembrane</keyword>